<name>A0A835NHB0_9PASS</name>
<feature type="compositionally biased region" description="Low complexity" evidence="8">
    <location>
        <begin position="207"/>
        <end position="220"/>
    </location>
</feature>
<dbReference type="GO" id="GO:0008017">
    <property type="term" value="F:microtubule binding"/>
    <property type="evidence" value="ECO:0007669"/>
    <property type="project" value="InterPro"/>
</dbReference>
<evidence type="ECO:0000256" key="3">
    <source>
        <dbReference type="ARBA" id="ARBA00022553"/>
    </source>
</evidence>
<evidence type="ECO:0000313" key="12">
    <source>
        <dbReference type="Proteomes" id="UP000618051"/>
    </source>
</evidence>
<dbReference type="PROSITE" id="PS51491">
    <property type="entry name" value="TAU_MAP_2"/>
    <property type="match status" value="5"/>
</dbReference>
<keyword evidence="12" id="KW-1185">Reference proteome</keyword>
<gene>
    <name evidence="11" type="ORF">IHE44_0010389</name>
    <name evidence="10" type="ORF">IHE44_005965</name>
</gene>
<keyword evidence="3" id="KW-0597">Phosphoprotein</keyword>
<keyword evidence="6 7" id="KW-0206">Cytoskeleton</keyword>
<dbReference type="InterPro" id="IPR027324">
    <property type="entry name" value="MAP2/MAP4/Tau"/>
</dbReference>
<evidence type="ECO:0000256" key="1">
    <source>
        <dbReference type="ARBA" id="ARBA00004245"/>
    </source>
</evidence>
<feature type="compositionally biased region" description="Low complexity" evidence="8">
    <location>
        <begin position="183"/>
        <end position="192"/>
    </location>
</feature>
<dbReference type="GO" id="GO:0005874">
    <property type="term" value="C:microtubule"/>
    <property type="evidence" value="ECO:0007669"/>
    <property type="project" value="UniProtKB-KW"/>
</dbReference>
<keyword evidence="4 7" id="KW-0493">Microtubule</keyword>
<dbReference type="EMBL" id="JADDUC010000222">
    <property type="protein sequence ID" value="KAG0115482.1"/>
    <property type="molecule type" value="Genomic_DNA"/>
</dbReference>
<accession>A0A835NHB0</accession>
<dbReference type="PROSITE" id="PS00229">
    <property type="entry name" value="TAU_MAP_1"/>
    <property type="match status" value="4"/>
</dbReference>
<dbReference type="PANTHER" id="PTHR11501:SF14">
    <property type="entry name" value="MICROTUBULE-ASSOCIATED PROTEIN TAU"/>
    <property type="match status" value="1"/>
</dbReference>
<feature type="compositionally biased region" description="Low complexity" evidence="8">
    <location>
        <begin position="316"/>
        <end position="336"/>
    </location>
</feature>
<evidence type="ECO:0000256" key="6">
    <source>
        <dbReference type="ARBA" id="ARBA00023212"/>
    </source>
</evidence>
<feature type="compositionally biased region" description="Basic residues" evidence="8">
    <location>
        <begin position="35"/>
        <end position="52"/>
    </location>
</feature>
<feature type="compositionally biased region" description="Basic and acidic residues" evidence="8">
    <location>
        <begin position="304"/>
        <end position="315"/>
    </location>
</feature>
<dbReference type="EMBL" id="JADDUC020000031">
    <property type="protein sequence ID" value="KAI1230402.1"/>
    <property type="molecule type" value="Genomic_DNA"/>
</dbReference>
<evidence type="ECO:0000313" key="10">
    <source>
        <dbReference type="EMBL" id="KAG0115482.1"/>
    </source>
</evidence>
<reference evidence="11 12" key="2">
    <citation type="journal article" date="2021" name="J. Hered.">
        <title>Feather Gene Expression Elucidates the Developmental Basis of Plumage Iridescence in African Starlings.</title>
        <authorList>
            <person name="Rubenstein D.R."/>
            <person name="Corvelo A."/>
            <person name="MacManes M.D."/>
            <person name="Maia R."/>
            <person name="Narzisi G."/>
            <person name="Rousaki A."/>
            <person name="Vandenabeele P."/>
            <person name="Shawkey M.D."/>
            <person name="Solomon J."/>
        </authorList>
    </citation>
    <scope>NUCLEOTIDE SEQUENCE [LARGE SCALE GENOMIC DNA]</scope>
    <source>
        <strain evidence="11">SS15</strain>
    </source>
</reference>
<evidence type="ECO:0000256" key="2">
    <source>
        <dbReference type="ARBA" id="ARBA00022490"/>
    </source>
</evidence>
<keyword evidence="9" id="KW-1133">Transmembrane helix</keyword>
<feature type="region of interest" description="Disordered" evidence="8">
    <location>
        <begin position="1"/>
        <end position="404"/>
    </location>
</feature>
<comment type="caution">
    <text evidence="10">The sequence shown here is derived from an EMBL/GenBank/DDBJ whole genome shotgun (WGS) entry which is preliminary data.</text>
</comment>
<evidence type="ECO:0000256" key="7">
    <source>
        <dbReference type="RuleBase" id="RU000686"/>
    </source>
</evidence>
<dbReference type="GO" id="GO:0000226">
    <property type="term" value="P:microtubule cytoskeleton organization"/>
    <property type="evidence" value="ECO:0007669"/>
    <property type="project" value="TreeGrafter"/>
</dbReference>
<dbReference type="OrthoDB" id="9378527at2759"/>
<evidence type="ECO:0000256" key="4">
    <source>
        <dbReference type="ARBA" id="ARBA00022701"/>
    </source>
</evidence>
<feature type="compositionally biased region" description="Pro residues" evidence="8">
    <location>
        <begin position="193"/>
        <end position="206"/>
    </location>
</feature>
<feature type="compositionally biased region" description="Basic and acidic residues" evidence="8">
    <location>
        <begin position="71"/>
        <end position="82"/>
    </location>
</feature>
<comment type="subcellular location">
    <subcellularLocation>
        <location evidence="1 7">Cytoplasm</location>
        <location evidence="1 7">Cytoskeleton</location>
    </subcellularLocation>
</comment>
<dbReference type="Proteomes" id="UP000618051">
    <property type="component" value="Unassembled WGS sequence"/>
</dbReference>
<evidence type="ECO:0000256" key="9">
    <source>
        <dbReference type="SAM" id="Phobius"/>
    </source>
</evidence>
<feature type="compositionally biased region" description="Low complexity" evidence="8">
    <location>
        <begin position="139"/>
        <end position="152"/>
    </location>
</feature>
<protein>
    <recommendedName>
        <fullName evidence="7">Microtubule-associated protein</fullName>
    </recommendedName>
</protein>
<feature type="region of interest" description="Disordered" evidence="8">
    <location>
        <begin position="1241"/>
        <end position="1261"/>
    </location>
</feature>
<feature type="compositionally biased region" description="Polar residues" evidence="8">
    <location>
        <begin position="262"/>
        <end position="274"/>
    </location>
</feature>
<reference evidence="11" key="3">
    <citation type="submission" date="2022-01" db="EMBL/GenBank/DDBJ databases">
        <authorList>
            <person name="Rubenstein D.R."/>
        </authorList>
    </citation>
    <scope>NUCLEOTIDE SEQUENCE</scope>
    <source>
        <strain evidence="11">SS15</strain>
        <tissue evidence="11">Liver</tissue>
    </source>
</reference>
<dbReference type="InterPro" id="IPR001084">
    <property type="entry name" value="MAP_tubulin-bd_rpt"/>
</dbReference>
<dbReference type="PANTHER" id="PTHR11501">
    <property type="entry name" value="MICROTUBULE-ASSOCIATED PROTEIN"/>
    <property type="match status" value="1"/>
</dbReference>
<sequence length="1425" mass="152320">AGGGGGSAAAPRTRARAPAPPARRRFRSPRAPPPRPRRRCHRHRHRCHHRAPVRTPPQRQVAEQPQDTTMMEDHAPGQEKHFSSGYPLQIPVDDGSDEPVSETSDAKSTPTTEDATAPLVEEGDHEDQGGVEQHGEIPEGTTAAEEAGVGATPNLEDHAAGDATQGRVDKEGTEADEKKSKKSSPCPAKAPGSTPPPRHAAPPKSPCSPASASKPACAASTAMHPAKAQVREGAVRAQGSTCRLSLMSPLCPQGPEARAGSKTRSGQRNSSNATRIPAKTPTAPKTPPSSGRKEQKKPPPAAAKTEKGEQPKSGDRSGYSSPGSPGTPGSRSRTPSLPTPPAREPKKVAVVRTPPKSPASAKTRVQPAAAPMPDLKNVKSKIGSTDNLKHQPGGGKPWLSPGAVGESEPCAEQSCCPLPVLDTQLLLPSPASGTCLPKASCGWPRMGLWGLARELELGRHFPLSSSPPPSLALQNLALPSSRFPVLFSGRIQAELAFGWCLWPGTQGCVTTQPRAITCPPPSSLSSQEQTNLCKKPEIFLFTPGPGRQVPGFRDVTHGQAADGHVVSHALFWLPKVQIINKKLDFSSVQSKCGSKDNIKHIPGGGSVQIINKKLDFSSVQSRCGSKDNIKHIPGGGSPPCCHIAIGDVLSFNPLNPKMNPNKSWPCLTWTELIAPCPDLVCNRNPSNSRVLPCLGASLSVGWGPWHTLFPHKHQTQLSVTVPETWRSSTELGGFTAGGIWVQERCWTEEGTSLRPQTVWLGPEELLCRAQAPVKQFHGCSSSFLWGPALPGLPRVWWTRSWCWPPTLRAVAAAELVPSSTELTPPGLGNKRPPGPLGLNPRGSSTPCPAMAAPEGAATPWAGTWIFQPVDALTRGCLRQKLALALLMLRAGIPRQTTLFPSSCLAKMGRILLCSPAGWEGFWKWEDFQSQVSVVPELLRAPSGSQLGLERHWLPFLGLFPTSQPNPAPLLPKCIKCVTFPTVCVQVCPQTPRGCFCPSLSRVKRAFGLAVTISEGVGADAGGCSFPWGQPQVLRGEQRLQGLLVLVWEESVPLHSSLGCWHILLGCSGAWGSTESSRCSLGNPGCPQSHLGLWVMPRVTLGLWHFSEMHILVTLLKVLCTLIISVLSVFVDISFMFYTRKVSLVSLILLGLELSFPSSPAQVLLCVVLPLPSCPCWPPAHPLLLSGQVQIVYKPVDLSHVTSKCGSLGNIHHKPGGGQVEVKSEKLDFKDKVQSKIGSLDNISHVPGGGNKKREKGKEDKTWTLSPDPAGLQALIETHKLTFRENAKAKTDHGAEIVYKSPTISGDASPRRLSNVSSTGSINLVDSPQLATLADEVSASLAKQGLREDKERKQKRKETKIIIWPSSSVPFTAASPSLTGARPARALLALGAQPGLRGGALPPPALNLPADLEETFCFYFRKPRCV</sequence>
<feature type="compositionally biased region" description="Polar residues" evidence="8">
    <location>
        <begin position="101"/>
        <end position="114"/>
    </location>
</feature>
<keyword evidence="5" id="KW-0677">Repeat</keyword>
<dbReference type="GO" id="GO:0031175">
    <property type="term" value="P:neuron projection development"/>
    <property type="evidence" value="ECO:0007669"/>
    <property type="project" value="TreeGrafter"/>
</dbReference>
<keyword evidence="2 7" id="KW-0963">Cytoplasm</keyword>
<feature type="compositionally biased region" description="Basic and acidic residues" evidence="8">
    <location>
        <begin position="167"/>
        <end position="179"/>
    </location>
</feature>
<organism evidence="10">
    <name type="scientific">Lamprotornis superbus</name>
    <dbReference type="NCBI Taxonomy" id="245042"/>
    <lineage>
        <taxon>Eukaryota</taxon>
        <taxon>Metazoa</taxon>
        <taxon>Chordata</taxon>
        <taxon>Craniata</taxon>
        <taxon>Vertebrata</taxon>
        <taxon>Euteleostomi</taxon>
        <taxon>Archelosauria</taxon>
        <taxon>Archosauria</taxon>
        <taxon>Dinosauria</taxon>
        <taxon>Saurischia</taxon>
        <taxon>Theropoda</taxon>
        <taxon>Coelurosauria</taxon>
        <taxon>Aves</taxon>
        <taxon>Neognathae</taxon>
        <taxon>Neoaves</taxon>
        <taxon>Telluraves</taxon>
        <taxon>Australaves</taxon>
        <taxon>Passeriformes</taxon>
        <taxon>Sturnidae</taxon>
        <taxon>Lamprotornis</taxon>
    </lineage>
</organism>
<evidence type="ECO:0000256" key="5">
    <source>
        <dbReference type="ARBA" id="ARBA00022737"/>
    </source>
</evidence>
<feature type="transmembrane region" description="Helical" evidence="9">
    <location>
        <begin position="1110"/>
        <end position="1134"/>
    </location>
</feature>
<keyword evidence="9" id="KW-0812">Transmembrane</keyword>
<evidence type="ECO:0000256" key="8">
    <source>
        <dbReference type="SAM" id="MobiDB-lite"/>
    </source>
</evidence>
<proteinExistence type="predicted"/>
<dbReference type="GO" id="GO:0043005">
    <property type="term" value="C:neuron projection"/>
    <property type="evidence" value="ECO:0007669"/>
    <property type="project" value="TreeGrafter"/>
</dbReference>
<feature type="compositionally biased region" description="Polar residues" evidence="8">
    <location>
        <begin position="57"/>
        <end position="69"/>
    </location>
</feature>
<evidence type="ECO:0000313" key="11">
    <source>
        <dbReference type="EMBL" id="KAI1230402.1"/>
    </source>
</evidence>
<reference evidence="10" key="1">
    <citation type="submission" date="2020-10" db="EMBL/GenBank/DDBJ databases">
        <title>Feather gene expression reveals the developmental basis of iridescence in African starlings.</title>
        <authorList>
            <person name="Rubenstein D.R."/>
        </authorList>
    </citation>
    <scope>NUCLEOTIDE SEQUENCE</scope>
    <source>
        <strain evidence="10">SS15</strain>
        <tissue evidence="10">Liver</tissue>
    </source>
</reference>
<keyword evidence="9" id="KW-0472">Membrane</keyword>
<feature type="region of interest" description="Disordered" evidence="8">
    <location>
        <begin position="821"/>
        <end position="848"/>
    </location>
</feature>
<dbReference type="Pfam" id="PF00418">
    <property type="entry name" value="Tubulin-binding"/>
    <property type="match status" value="5"/>
</dbReference>
<feature type="compositionally biased region" description="Low complexity" evidence="8">
    <location>
        <begin position="824"/>
        <end position="842"/>
    </location>
</feature>
<feature type="non-terminal residue" evidence="10">
    <location>
        <position position="1"/>
    </location>
</feature>